<dbReference type="InterPro" id="IPR002110">
    <property type="entry name" value="Ankyrin_rpt"/>
</dbReference>
<evidence type="ECO:0000256" key="1">
    <source>
        <dbReference type="ARBA" id="ARBA00011073"/>
    </source>
</evidence>
<comment type="similarity">
    <text evidence="1 5">Belongs to the peptidase S8 family.</text>
</comment>
<evidence type="ECO:0000256" key="5">
    <source>
        <dbReference type="PROSITE-ProRule" id="PRU01240"/>
    </source>
</evidence>
<feature type="region of interest" description="Disordered" evidence="6">
    <location>
        <begin position="1"/>
        <end position="36"/>
    </location>
</feature>
<dbReference type="PRINTS" id="PR00723">
    <property type="entry name" value="SUBTILISIN"/>
</dbReference>
<dbReference type="CDD" id="cd07491">
    <property type="entry name" value="Peptidases_S8_7"/>
    <property type="match status" value="1"/>
</dbReference>
<keyword evidence="2 5" id="KW-0645">Protease</keyword>
<dbReference type="AlphaFoldDB" id="A0A194UR74"/>
<feature type="region of interest" description="Disordered" evidence="6">
    <location>
        <begin position="318"/>
        <end position="337"/>
    </location>
</feature>
<feature type="active site" description="Charge relay system" evidence="5">
    <location>
        <position position="1055"/>
    </location>
</feature>
<dbReference type="OrthoDB" id="5093543at2759"/>
<feature type="domain" description="Peptidase S8/S53" evidence="7">
    <location>
        <begin position="841"/>
        <end position="1069"/>
    </location>
</feature>
<organism evidence="8 9">
    <name type="scientific">Cytospora mali</name>
    <name type="common">Apple Valsa canker fungus</name>
    <name type="synonym">Valsa mali</name>
    <dbReference type="NCBI Taxonomy" id="578113"/>
    <lineage>
        <taxon>Eukaryota</taxon>
        <taxon>Fungi</taxon>
        <taxon>Dikarya</taxon>
        <taxon>Ascomycota</taxon>
        <taxon>Pezizomycotina</taxon>
        <taxon>Sordariomycetes</taxon>
        <taxon>Sordariomycetidae</taxon>
        <taxon>Diaporthales</taxon>
        <taxon>Cytosporaceae</taxon>
        <taxon>Cytospora</taxon>
    </lineage>
</organism>
<dbReference type="Gene3D" id="3.40.50.200">
    <property type="entry name" value="Peptidase S8/S53 domain"/>
    <property type="match status" value="1"/>
</dbReference>
<dbReference type="InterPro" id="IPR036852">
    <property type="entry name" value="Peptidase_S8/S53_dom_sf"/>
</dbReference>
<dbReference type="Gene3D" id="1.25.40.20">
    <property type="entry name" value="Ankyrin repeat-containing domain"/>
    <property type="match status" value="1"/>
</dbReference>
<gene>
    <name evidence="8" type="ORF">VP1G_01598</name>
</gene>
<accession>A0A194UR74</accession>
<dbReference type="InterPro" id="IPR051048">
    <property type="entry name" value="Peptidase_S8/S53_subtilisin"/>
</dbReference>
<dbReference type="PANTHER" id="PTHR43399:SF4">
    <property type="entry name" value="CELL WALL-ASSOCIATED PROTEASE"/>
    <property type="match status" value="1"/>
</dbReference>
<evidence type="ECO:0000256" key="4">
    <source>
        <dbReference type="ARBA" id="ARBA00022825"/>
    </source>
</evidence>
<evidence type="ECO:0000313" key="9">
    <source>
        <dbReference type="Proteomes" id="UP000078576"/>
    </source>
</evidence>
<dbReference type="Pfam" id="PF00023">
    <property type="entry name" value="Ank"/>
    <property type="match status" value="1"/>
</dbReference>
<dbReference type="Proteomes" id="UP000078576">
    <property type="component" value="Unassembled WGS sequence"/>
</dbReference>
<dbReference type="InterPro" id="IPR036770">
    <property type="entry name" value="Ankyrin_rpt-contain_sf"/>
</dbReference>
<feature type="active site" description="Charge relay system" evidence="5">
    <location>
        <position position="847"/>
    </location>
</feature>
<feature type="active site" description="Charge relay system" evidence="5">
    <location>
        <position position="888"/>
    </location>
</feature>
<keyword evidence="4 5" id="KW-0720">Serine protease</keyword>
<dbReference type="Pfam" id="PF00082">
    <property type="entry name" value="Peptidase_S8"/>
    <property type="match status" value="1"/>
</dbReference>
<keyword evidence="9" id="KW-1185">Reference proteome</keyword>
<dbReference type="GO" id="GO:0004252">
    <property type="term" value="F:serine-type endopeptidase activity"/>
    <property type="evidence" value="ECO:0007669"/>
    <property type="project" value="UniProtKB-UniRule"/>
</dbReference>
<dbReference type="InterPro" id="IPR015500">
    <property type="entry name" value="Peptidase_S8_subtilisin-rel"/>
</dbReference>
<proteinExistence type="inferred from homology"/>
<dbReference type="STRING" id="694573.A0A194UR74"/>
<dbReference type="SUPFAM" id="SSF48403">
    <property type="entry name" value="Ankyrin repeat"/>
    <property type="match status" value="1"/>
</dbReference>
<sequence>MPESEGPPADYSDVDGSSSSSDDGDNEVLNKPSEQISVKQQLYDVLDMMKNEKKPFKEFRDDVKKRLTETVTDSSGPTTLHILANAQKSDLPDNKDLKPLVEYLLKQSPHLLLEVAQDTGFTPLHCAIRQQKRTLVRWMCQGYDNIDQVLRVPGNHRKQNCVHLAIVSGKDRIAKTLVDLASQETLALKDEDGNTPLHLAVEYERCQEGQLDLIETIIEKSDSCIQKQPNGDFNKASRSPYLHHLDTYVEGVKKEETNYKEKQKEGKNADEERYWRRGAGQAKTSAINDNGEAKAATENIPKANTAAMLTTPVDKEPSFGQFQRRGTGSNNIPLVDPTSMAKKVSNSHATHKHGSTTESIYASKYATNGRSLADMPIPANNKKGNEELDADKAIEPNSTTRPNHSVIRKKVSDEVKQFLKKHYLRARGHDVALDILYGKNKATEKSISFDLSEYRKLTDNEINTHISILNFENILQYAEIPKVSAKEEDNKPKVKGNRGRFSTDDGEGRTELESVFKKLKNKGVSTILKVTVDDLEQPAHSDWAISKSLEGMNVEVWNWKTTDVCPDMICRVAPDLVEVHLYWTGRNTVLRGWSEEEGLPRLRKLRKVVMHVLEGCLDSREHIDENIQTFRNRLIKQTARARAVEILDELKNIDGRVDSSSKSGKRPKEDVSKRVADTIKELREALRDELALEILKASKSRVKSLQKVDTKRVAMEQAKEAVKAFISAEKRWDNETENVTEALNAAKRRARLRAHDIAAAMAQPYNELNIQVHYPAGSRRAYYKSSESSNSYLEEPQKHLWIESMMAFKRLLYTAETNLKRQSGIEVTKAIEELHLSGGPITVALIDDGIEVMGVKLDDYVSLTGRSFHRKPSDQDVYVPWYLSSGGHGTVMASQVHRICPRAHLSVLKLEANYQERSGKRRITFKSAAQAIREATRRKVHIISMSWTINVPNTENDGDTRDMKELDDALMEAQKANILMFCSASDEGAKQADTYPSRAIPGKIFKIGGATANGELYEPVGDINSVDFILPGNLVAGEELTDTAINKVHYWSGSSIATALAAGVAALILYCAQIRIVRAGPPRSLEREAATKDFELLRQHDKMMTAFRNIRLGGSTKKYPMVWDLFERKVQTSQSATFRGEPIDLLAEVAKDLCTRL</sequence>
<dbReference type="PANTHER" id="PTHR43399">
    <property type="entry name" value="SUBTILISIN-RELATED"/>
    <property type="match status" value="1"/>
</dbReference>
<evidence type="ECO:0000259" key="7">
    <source>
        <dbReference type="Pfam" id="PF00082"/>
    </source>
</evidence>
<evidence type="ECO:0000256" key="2">
    <source>
        <dbReference type="ARBA" id="ARBA00022670"/>
    </source>
</evidence>
<feature type="compositionally biased region" description="Polar residues" evidence="6">
    <location>
        <begin position="320"/>
        <end position="332"/>
    </location>
</feature>
<dbReference type="EMBL" id="KN714672">
    <property type="protein sequence ID" value="KUI54175.1"/>
    <property type="molecule type" value="Genomic_DNA"/>
</dbReference>
<name>A0A194UR74_CYTMA</name>
<dbReference type="GO" id="GO:0006508">
    <property type="term" value="P:proteolysis"/>
    <property type="evidence" value="ECO:0007669"/>
    <property type="project" value="UniProtKB-KW"/>
</dbReference>
<reference evidence="9" key="1">
    <citation type="submission" date="2014-12" db="EMBL/GenBank/DDBJ databases">
        <title>Genome Sequence of Valsa Canker Pathogens Uncovers a Specific Adaption of Colonization on Woody Bark.</title>
        <authorList>
            <person name="Yin Z."/>
            <person name="Liu H."/>
            <person name="Gao X."/>
            <person name="Li Z."/>
            <person name="Song N."/>
            <person name="Ke X."/>
            <person name="Dai Q."/>
            <person name="Wu Y."/>
            <person name="Sun Y."/>
            <person name="Xu J.-R."/>
            <person name="Kang Z.K."/>
            <person name="Wang L."/>
            <person name="Huang L."/>
        </authorList>
    </citation>
    <scope>NUCLEOTIDE SEQUENCE [LARGE SCALE GENOMIC DNA]</scope>
    <source>
        <strain evidence="9">SXYL134</strain>
    </source>
</reference>
<dbReference type="PROSITE" id="PS51892">
    <property type="entry name" value="SUBTILASE"/>
    <property type="match status" value="1"/>
</dbReference>
<evidence type="ECO:0000256" key="3">
    <source>
        <dbReference type="ARBA" id="ARBA00022801"/>
    </source>
</evidence>
<dbReference type="InterPro" id="IPR000209">
    <property type="entry name" value="Peptidase_S8/S53_dom"/>
</dbReference>
<dbReference type="SMART" id="SM00248">
    <property type="entry name" value="ANK"/>
    <property type="match status" value="4"/>
</dbReference>
<evidence type="ECO:0000313" key="8">
    <source>
        <dbReference type="EMBL" id="KUI54175.1"/>
    </source>
</evidence>
<keyword evidence="3 5" id="KW-0378">Hydrolase</keyword>
<evidence type="ECO:0000256" key="6">
    <source>
        <dbReference type="SAM" id="MobiDB-lite"/>
    </source>
</evidence>
<dbReference type="SUPFAM" id="SSF52743">
    <property type="entry name" value="Subtilisin-like"/>
    <property type="match status" value="1"/>
</dbReference>
<protein>
    <submittedName>
        <fullName evidence="8">Major intracellular serine protease</fullName>
    </submittedName>
</protein>
<feature type="compositionally biased region" description="Low complexity" evidence="6">
    <location>
        <begin position="10"/>
        <end position="21"/>
    </location>
</feature>